<dbReference type="Proteomes" id="UP000092256">
    <property type="component" value="Unassembled WGS sequence"/>
</dbReference>
<feature type="region of interest" description="Disordered" evidence="1">
    <location>
        <begin position="304"/>
        <end position="334"/>
    </location>
</feature>
<comment type="caution">
    <text evidence="2">The sequence shown here is derived from an EMBL/GenBank/DDBJ whole genome shotgun (WGS) entry which is preliminary data.</text>
</comment>
<proteinExistence type="predicted"/>
<reference evidence="2 3" key="1">
    <citation type="submission" date="2016-05" db="EMBL/GenBank/DDBJ databases">
        <title>Draft Genome Sequences of Stenotrophomonas maltophilia Strains Sm32COP, Sm41DVV, Sm46PAILV, SmF3, SmF22, SmSOFb1 and SmCVFa1, Isolated from Different Manures, in France.</title>
        <authorList>
            <person name="Nazaret S."/>
            <person name="Bodilis J."/>
        </authorList>
    </citation>
    <scope>NUCLEOTIDE SEQUENCE [LARGE SCALE GENOMIC DNA]</scope>
    <source>
        <strain evidence="2 3">Sm46PAILV</strain>
    </source>
</reference>
<accession>A0A1A6XYK2</accession>
<protein>
    <submittedName>
        <fullName evidence="2">Uncharacterized protein</fullName>
    </submittedName>
</protein>
<dbReference type="OrthoDB" id="5966099at2"/>
<feature type="compositionally biased region" description="Polar residues" evidence="1">
    <location>
        <begin position="323"/>
        <end position="334"/>
    </location>
</feature>
<dbReference type="RefSeq" id="WP_065198976.1">
    <property type="nucleotide sequence ID" value="NZ_LYVJ01000005.1"/>
</dbReference>
<feature type="region of interest" description="Disordered" evidence="1">
    <location>
        <begin position="169"/>
        <end position="191"/>
    </location>
</feature>
<sequence>MTAVPAPVSSTAAGALSAFLRGVERRALVVAELQCGDAARAEQSLVAAMRAFAAVASDLPMAQWPARFWTLLGQRQALREPAGGQWPPTLAMLGGMAALPRLALLLRVGGSLDERIAMRVLDQDEVGYQHLLAEACPRDAQGQPDASAWRQLAEQVQLRIRELPAQRLQQLQQPAAPAANNDPSASGWRAPVRDERAAARARRRPANAKPRWRGPLILLVTVAVLLAAALGWRHWQGRASGSGASLPEGVVSEAGPVTVEALPPSQVNAPLDTTGALAADDAAMLADRDYPLVAEADMYAWTAAGGPLPVDESQSRPSRPEPASTTLETTAADE</sequence>
<dbReference type="EMBL" id="LYVJ01000005">
    <property type="protein sequence ID" value="OBU68018.1"/>
    <property type="molecule type" value="Genomic_DNA"/>
</dbReference>
<gene>
    <name evidence="2" type="ORF">A9K58_08620</name>
</gene>
<feature type="compositionally biased region" description="Low complexity" evidence="1">
    <location>
        <begin position="169"/>
        <end position="179"/>
    </location>
</feature>
<name>A0A1A6XYK2_STEMA</name>
<dbReference type="AlphaFoldDB" id="A0A1A6XYK2"/>
<evidence type="ECO:0000313" key="3">
    <source>
        <dbReference type="Proteomes" id="UP000092256"/>
    </source>
</evidence>
<organism evidence="2 3">
    <name type="scientific">Stenotrophomonas maltophilia</name>
    <name type="common">Pseudomonas maltophilia</name>
    <name type="synonym">Xanthomonas maltophilia</name>
    <dbReference type="NCBI Taxonomy" id="40324"/>
    <lineage>
        <taxon>Bacteria</taxon>
        <taxon>Pseudomonadati</taxon>
        <taxon>Pseudomonadota</taxon>
        <taxon>Gammaproteobacteria</taxon>
        <taxon>Lysobacterales</taxon>
        <taxon>Lysobacteraceae</taxon>
        <taxon>Stenotrophomonas</taxon>
        <taxon>Stenotrophomonas maltophilia group</taxon>
    </lineage>
</organism>
<evidence type="ECO:0000256" key="1">
    <source>
        <dbReference type="SAM" id="MobiDB-lite"/>
    </source>
</evidence>
<evidence type="ECO:0000313" key="2">
    <source>
        <dbReference type="EMBL" id="OBU68018.1"/>
    </source>
</evidence>